<evidence type="ECO:0000313" key="4">
    <source>
        <dbReference type="Proteomes" id="UP000214600"/>
    </source>
</evidence>
<dbReference type="AlphaFoldDB" id="A0A228HNU0"/>
<feature type="coiled-coil region" evidence="1">
    <location>
        <begin position="190"/>
        <end position="280"/>
    </location>
</feature>
<feature type="region of interest" description="Disordered" evidence="2">
    <location>
        <begin position="1"/>
        <end position="31"/>
    </location>
</feature>
<sequence>MSKNLPKPIQSDDDFNPTVPDGGRAPADDVESSADLTANFAHIPTQLELGTAAREMFAGLPDSLIRTIIEESEEVAHSTRKILLEHMRIGGNFVHILTGVVGHEVTHKGDTVAVRNRAKELVYDYLTKVFRKSKSSVRLYIRCYEKFANNMRAVEILSHSDMALLVGNDIGNEVVDMVIDAKSENPNLSKRQVEQLIANFQDKLAEKANQVEMVTTDLANTVGRLDDAQAEIDRLAAELDRSRQEQARERESSQATSVELANVSKQVSTLQHELAKREHEVKQITHDLAHLRANPLKEQVPVPTVPDEFTNLEDALATKLAEVKEARASLESIQAEKVALESELQQQKAALEAGEALEKKIRALIEKFGAFAEDYHSAQLLATADGRPARFQPLFVALGDLIGKFHGEVMAATRAA</sequence>
<dbReference type="Proteomes" id="UP000214600">
    <property type="component" value="Unassembled WGS sequence"/>
</dbReference>
<evidence type="ECO:0000313" key="3">
    <source>
        <dbReference type="EMBL" id="OXI31841.1"/>
    </source>
</evidence>
<name>A0A228HNU0_9BURK</name>
<dbReference type="OrthoDB" id="9036126at2"/>
<protein>
    <recommendedName>
        <fullName evidence="5">Chromosome partition protein Smc</fullName>
    </recommendedName>
</protein>
<dbReference type="EMBL" id="NKFA01000043">
    <property type="protein sequence ID" value="OXI31841.1"/>
    <property type="molecule type" value="Genomic_DNA"/>
</dbReference>
<keyword evidence="1" id="KW-0175">Coiled coil</keyword>
<gene>
    <name evidence="3" type="ORF">CFB84_41970</name>
</gene>
<proteinExistence type="predicted"/>
<feature type="coiled-coil region" evidence="1">
    <location>
        <begin position="316"/>
        <end position="357"/>
    </location>
</feature>
<organism evidence="3 4">
    <name type="scientific">Burkholderia aenigmatica</name>
    <dbReference type="NCBI Taxonomy" id="2015348"/>
    <lineage>
        <taxon>Bacteria</taxon>
        <taxon>Pseudomonadati</taxon>
        <taxon>Pseudomonadota</taxon>
        <taxon>Betaproteobacteria</taxon>
        <taxon>Burkholderiales</taxon>
        <taxon>Burkholderiaceae</taxon>
        <taxon>Burkholderia</taxon>
        <taxon>Burkholderia cepacia complex</taxon>
    </lineage>
</organism>
<reference evidence="3 4" key="2">
    <citation type="submission" date="2017-08" db="EMBL/GenBank/DDBJ databases">
        <title>WGS of novel Burkholderia cepaca complex species.</title>
        <authorList>
            <person name="Lipuma J."/>
            <person name="Spilker T."/>
        </authorList>
    </citation>
    <scope>NUCLEOTIDE SEQUENCE [LARGE SCALE GENOMIC DNA]</scope>
    <source>
        <strain evidence="3 4">AU17325</strain>
    </source>
</reference>
<evidence type="ECO:0008006" key="5">
    <source>
        <dbReference type="Google" id="ProtNLM"/>
    </source>
</evidence>
<evidence type="ECO:0000256" key="2">
    <source>
        <dbReference type="SAM" id="MobiDB-lite"/>
    </source>
</evidence>
<dbReference type="RefSeq" id="WP_059889221.1">
    <property type="nucleotide sequence ID" value="NZ_CP091649.1"/>
</dbReference>
<reference evidence="4" key="1">
    <citation type="submission" date="2017-06" db="EMBL/GenBank/DDBJ databases">
        <authorList>
            <person name="LiPuma J."/>
            <person name="Spilker T."/>
        </authorList>
    </citation>
    <scope>NUCLEOTIDE SEQUENCE [LARGE SCALE GENOMIC DNA]</scope>
    <source>
        <strain evidence="4">AU17325</strain>
    </source>
</reference>
<comment type="caution">
    <text evidence="3">The sequence shown here is derived from an EMBL/GenBank/DDBJ whole genome shotgun (WGS) entry which is preliminary data.</text>
</comment>
<evidence type="ECO:0000256" key="1">
    <source>
        <dbReference type="SAM" id="Coils"/>
    </source>
</evidence>
<accession>A0A228HNU0</accession>
<dbReference type="Gene3D" id="1.10.287.1490">
    <property type="match status" value="1"/>
</dbReference>